<dbReference type="OrthoDB" id="9786132at2"/>
<keyword evidence="8" id="KW-0411">Iron-sulfur</keyword>
<evidence type="ECO:0000256" key="8">
    <source>
        <dbReference type="ARBA" id="ARBA00023014"/>
    </source>
</evidence>
<dbReference type="AlphaFoldDB" id="A0A833M6S4"/>
<comment type="cofactor">
    <cofactor evidence="1">
        <name>FAD</name>
        <dbReference type="ChEBI" id="CHEBI:57692"/>
    </cofactor>
</comment>
<keyword evidence="13" id="KW-1185">Reference proteome</keyword>
<feature type="transmembrane region" description="Helical" evidence="9">
    <location>
        <begin position="88"/>
        <end position="105"/>
    </location>
</feature>
<dbReference type="Pfam" id="PF00970">
    <property type="entry name" value="FAD_binding_6"/>
    <property type="match status" value="1"/>
</dbReference>
<dbReference type="InterPro" id="IPR050415">
    <property type="entry name" value="MRET"/>
</dbReference>
<dbReference type="SUPFAM" id="SSF63380">
    <property type="entry name" value="Riboflavin synthase domain-like"/>
    <property type="match status" value="1"/>
</dbReference>
<evidence type="ECO:0000256" key="6">
    <source>
        <dbReference type="ARBA" id="ARBA00023002"/>
    </source>
</evidence>
<evidence type="ECO:0000313" key="13">
    <source>
        <dbReference type="Proteomes" id="UP000465601"/>
    </source>
</evidence>
<evidence type="ECO:0000256" key="9">
    <source>
        <dbReference type="SAM" id="Phobius"/>
    </source>
</evidence>
<dbReference type="InterPro" id="IPR001433">
    <property type="entry name" value="OxRdtase_FAD/NAD-bd"/>
</dbReference>
<dbReference type="InterPro" id="IPR001709">
    <property type="entry name" value="Flavoprot_Pyr_Nucl_cyt_Rdtase"/>
</dbReference>
<evidence type="ECO:0000256" key="7">
    <source>
        <dbReference type="ARBA" id="ARBA00023004"/>
    </source>
</evidence>
<dbReference type="PROSITE" id="PS00198">
    <property type="entry name" value="4FE4S_FER_1"/>
    <property type="match status" value="2"/>
</dbReference>
<dbReference type="PANTHER" id="PTHR47354:SF8">
    <property type="entry name" value="1,2-PHENYLACETYL-COA EPOXIDASE, SUBUNIT E"/>
    <property type="match status" value="1"/>
</dbReference>
<keyword evidence="9" id="KW-1133">Transmembrane helix</keyword>
<dbReference type="EMBL" id="WBZB01000074">
    <property type="protein sequence ID" value="KAB3524826.1"/>
    <property type="molecule type" value="Genomic_DNA"/>
</dbReference>
<evidence type="ECO:0000259" key="11">
    <source>
        <dbReference type="PROSITE" id="PS51384"/>
    </source>
</evidence>
<keyword evidence="9" id="KW-0472">Membrane</keyword>
<gene>
    <name evidence="12" type="ORF">F8153_15700</name>
</gene>
<dbReference type="GO" id="GO:0051537">
    <property type="term" value="F:2 iron, 2 sulfur cluster binding"/>
    <property type="evidence" value="ECO:0007669"/>
    <property type="project" value="UniProtKB-KW"/>
</dbReference>
<dbReference type="InterPro" id="IPR008333">
    <property type="entry name" value="Cbr1-like_FAD-bd_dom"/>
</dbReference>
<feature type="domain" description="4Fe-4S ferredoxin-type" evidence="10">
    <location>
        <begin position="180"/>
        <end position="210"/>
    </location>
</feature>
<dbReference type="RefSeq" id="WP_151867295.1">
    <property type="nucleotide sequence ID" value="NZ_WBZB01000074.1"/>
</dbReference>
<name>A0A833M6S4_9FIRM</name>
<keyword evidence="4" id="KW-0479">Metal-binding</keyword>
<dbReference type="Pfam" id="PF00175">
    <property type="entry name" value="NAD_binding_1"/>
    <property type="match status" value="1"/>
</dbReference>
<dbReference type="InterPro" id="IPR017927">
    <property type="entry name" value="FAD-bd_FR_type"/>
</dbReference>
<evidence type="ECO:0000256" key="2">
    <source>
        <dbReference type="ARBA" id="ARBA00022630"/>
    </source>
</evidence>
<feature type="transmembrane region" description="Helical" evidence="9">
    <location>
        <begin position="125"/>
        <end position="147"/>
    </location>
</feature>
<sequence>MKDINYYIKTNRVFTPIRKYGWFFTVLVAIGGLWEPKLGLLVLFIMAGLTITAFFTGRYWCGNFCPHGSLFDVLLTPLSTNRKIPKILKSKIMIIGFFGFFMWNFSRKVFKVLGIWGSLQFWDRLGFVFVTTYLMVLITGGLLAIFVNSRTWCQFCPMGTIQKLSYGLGKVLGVVKKTDKKVTILDKELCHLCGKCSRVCPFQLTPYLEFSDHNQFDNINCIRCATCVENCPAGILSIGTEKETAKLIEDLSLEGYKNRQKIKAKISAIRDFNKDVKEYVFTFATPSEVAYKAGQFILVKIQDEPKAYRAYSISSYNEDNKTLNVIIKKVDKGYGTDIIFNKFKVGDFIELEGPMGDELVLDRAADKLLFIGNGIGITPFIALAKDAVLNQSVAQFIKLLQGQRYEEDFIYDEYFKDLDKNYDQFQYISVASRPKNKDQCKGYVTDLLKEMDLKGYKVYMCGSKKMIIDSYDILVKQGVKKEDIYYESEEKIKGIENHPKKAATA</sequence>
<dbReference type="PROSITE" id="PS51379">
    <property type="entry name" value="4FE4S_FER_2"/>
    <property type="match status" value="2"/>
</dbReference>
<proteinExistence type="predicted"/>
<keyword evidence="3" id="KW-0001">2Fe-2S</keyword>
<evidence type="ECO:0000259" key="10">
    <source>
        <dbReference type="PROSITE" id="PS51379"/>
    </source>
</evidence>
<feature type="domain" description="FAD-binding FR-type" evidence="11">
    <location>
        <begin position="259"/>
        <end position="361"/>
    </location>
</feature>
<feature type="transmembrane region" description="Helical" evidence="9">
    <location>
        <begin position="20"/>
        <end position="35"/>
    </location>
</feature>
<reference evidence="12 13" key="1">
    <citation type="submission" date="2019-10" db="EMBL/GenBank/DDBJ databases">
        <title>Alkaliphilus serpentinus sp. nov. and Alkaliphilus pronyensis sp. nov., two novel anaerobic alkaliphilic species isolated from the serpentinized-hosted hydrothermal field of the Prony Bay (New Caledonia).</title>
        <authorList>
            <person name="Postec A."/>
        </authorList>
    </citation>
    <scope>NUCLEOTIDE SEQUENCE [LARGE SCALE GENOMIC DNA]</scope>
    <source>
        <strain evidence="12 13">LacT</strain>
    </source>
</reference>
<accession>A0A833M6S4</accession>
<evidence type="ECO:0000256" key="1">
    <source>
        <dbReference type="ARBA" id="ARBA00001974"/>
    </source>
</evidence>
<dbReference type="Pfam" id="PF12801">
    <property type="entry name" value="Fer4_5"/>
    <property type="match status" value="2"/>
</dbReference>
<dbReference type="InterPro" id="IPR017938">
    <property type="entry name" value="Riboflavin_synthase-like_b-brl"/>
</dbReference>
<keyword evidence="5" id="KW-0274">FAD</keyword>
<comment type="caution">
    <text evidence="12">The sequence shown here is derived from an EMBL/GenBank/DDBJ whole genome shotgun (WGS) entry which is preliminary data.</text>
</comment>
<dbReference type="Gene3D" id="3.40.50.80">
    <property type="entry name" value="Nucleotide-binding domain of ferredoxin-NADP reductase (FNR) module"/>
    <property type="match status" value="1"/>
</dbReference>
<dbReference type="GO" id="GO:0016491">
    <property type="term" value="F:oxidoreductase activity"/>
    <property type="evidence" value="ECO:0007669"/>
    <property type="project" value="UniProtKB-KW"/>
</dbReference>
<dbReference type="InterPro" id="IPR017900">
    <property type="entry name" value="4Fe4S_Fe_S_CS"/>
</dbReference>
<feature type="domain" description="4Fe-4S ferredoxin-type" evidence="10">
    <location>
        <begin position="212"/>
        <end position="241"/>
    </location>
</feature>
<dbReference type="SUPFAM" id="SSF54862">
    <property type="entry name" value="4Fe-4S ferredoxins"/>
    <property type="match status" value="1"/>
</dbReference>
<dbReference type="GO" id="GO:0050660">
    <property type="term" value="F:flavin adenine dinucleotide binding"/>
    <property type="evidence" value="ECO:0007669"/>
    <property type="project" value="TreeGrafter"/>
</dbReference>
<dbReference type="PROSITE" id="PS51384">
    <property type="entry name" value="FAD_FR"/>
    <property type="match status" value="1"/>
</dbReference>
<dbReference type="InterPro" id="IPR017896">
    <property type="entry name" value="4Fe4S_Fe-S-bd"/>
</dbReference>
<evidence type="ECO:0000256" key="4">
    <source>
        <dbReference type="ARBA" id="ARBA00022723"/>
    </source>
</evidence>
<organism evidence="12 13">
    <name type="scientific">Alkaliphilus serpentinus</name>
    <dbReference type="NCBI Taxonomy" id="1482731"/>
    <lineage>
        <taxon>Bacteria</taxon>
        <taxon>Bacillati</taxon>
        <taxon>Bacillota</taxon>
        <taxon>Clostridia</taxon>
        <taxon>Peptostreptococcales</taxon>
        <taxon>Natronincolaceae</taxon>
        <taxon>Alkaliphilus</taxon>
    </lineage>
</organism>
<dbReference type="Proteomes" id="UP000465601">
    <property type="component" value="Unassembled WGS sequence"/>
</dbReference>
<keyword evidence="2" id="KW-0285">Flavoprotein</keyword>
<keyword evidence="7" id="KW-0408">Iron</keyword>
<feature type="transmembrane region" description="Helical" evidence="9">
    <location>
        <begin position="41"/>
        <end position="61"/>
    </location>
</feature>
<evidence type="ECO:0000256" key="5">
    <source>
        <dbReference type="ARBA" id="ARBA00022827"/>
    </source>
</evidence>
<keyword evidence="6" id="KW-0560">Oxidoreductase</keyword>
<dbReference type="Gene3D" id="2.40.30.10">
    <property type="entry name" value="Translation factors"/>
    <property type="match status" value="1"/>
</dbReference>
<dbReference type="SUPFAM" id="SSF52343">
    <property type="entry name" value="Ferredoxin reductase-like, C-terminal NADP-linked domain"/>
    <property type="match status" value="1"/>
</dbReference>
<dbReference type="InterPro" id="IPR039261">
    <property type="entry name" value="FNR_nucleotide-bd"/>
</dbReference>
<keyword evidence="9" id="KW-0812">Transmembrane</keyword>
<dbReference type="GO" id="GO:0046872">
    <property type="term" value="F:metal ion binding"/>
    <property type="evidence" value="ECO:0007669"/>
    <property type="project" value="UniProtKB-KW"/>
</dbReference>
<dbReference type="PANTHER" id="PTHR47354">
    <property type="entry name" value="NADH OXIDOREDUCTASE HCR"/>
    <property type="match status" value="1"/>
</dbReference>
<evidence type="ECO:0000313" key="12">
    <source>
        <dbReference type="EMBL" id="KAB3524826.1"/>
    </source>
</evidence>
<dbReference type="Gene3D" id="3.30.70.20">
    <property type="match status" value="1"/>
</dbReference>
<evidence type="ECO:0000256" key="3">
    <source>
        <dbReference type="ARBA" id="ARBA00022714"/>
    </source>
</evidence>
<protein>
    <submittedName>
        <fullName evidence="12">4Fe-4S binding protein</fullName>
    </submittedName>
</protein>
<dbReference type="Pfam" id="PF13237">
    <property type="entry name" value="Fer4_10"/>
    <property type="match status" value="1"/>
</dbReference>
<dbReference type="PRINTS" id="PR00371">
    <property type="entry name" value="FPNCR"/>
</dbReference>